<dbReference type="Gene3D" id="3.30.200.20">
    <property type="entry name" value="Phosphorylase Kinase, domain 1"/>
    <property type="match status" value="1"/>
</dbReference>
<dbReference type="Gene3D" id="3.90.1200.10">
    <property type="match status" value="1"/>
</dbReference>
<dbReference type="InterPro" id="IPR011009">
    <property type="entry name" value="Kinase-like_dom_sf"/>
</dbReference>
<dbReference type="AlphaFoldDB" id="A0A507R0B9"/>
<comment type="caution">
    <text evidence="2">The sequence shown here is derived from an EMBL/GenBank/DDBJ whole genome shotgun (WGS) entry which is preliminary data.</text>
</comment>
<evidence type="ECO:0000313" key="3">
    <source>
        <dbReference type="Proteomes" id="UP000319663"/>
    </source>
</evidence>
<dbReference type="Proteomes" id="UP000319663">
    <property type="component" value="Unassembled WGS sequence"/>
</dbReference>
<proteinExistence type="predicted"/>
<dbReference type="OrthoDB" id="10003767at2759"/>
<dbReference type="PANTHER" id="PTHR36091:SF2">
    <property type="entry name" value="AMINOGLYCOSIDE PHOSPHOTRANSFERASE DOMAIN-CONTAINING PROTEIN"/>
    <property type="match status" value="1"/>
</dbReference>
<dbReference type="SUPFAM" id="SSF56112">
    <property type="entry name" value="Protein kinase-like (PK-like)"/>
    <property type="match status" value="1"/>
</dbReference>
<reference evidence="2 3" key="1">
    <citation type="submission" date="2019-06" db="EMBL/GenBank/DDBJ databases">
        <title>Wine fermentation using esterase from Monascus purpureus.</title>
        <authorList>
            <person name="Geng C."/>
            <person name="Zhang Y."/>
        </authorList>
    </citation>
    <scope>NUCLEOTIDE SEQUENCE [LARGE SCALE GENOMIC DNA]</scope>
    <source>
        <strain evidence="2">HQ1</strain>
    </source>
</reference>
<sequence>MRGGRVIPRTLRCHVPAARRVIFRLQPVSRLSTKAPDSSREIFEYTSGRWIYNESLRLSERRHALNVHELKRIAAQSVDRHETDIKSFHKLAEGGFNRVFEITMNDNTRVLARVPYPSTLPKGLAVASEAATLSLLRSHGIPVPKVLGYSATSENPVGAEYIIMEKLPGKPIGDAWYYLPEDERLKVVLGLVLLEAKLFAIELPAYGSIYYSDDLPPEMSRIAVHRQDSSHSEISVGPDSALKWWSKERSLLPIDRGPHTSPTDSLVSIARKELAWLQSYGQPRLPFERAYREDTNYRKSMPEEHIETLRKYMRIAPYLVPDDTSLHRPTLRHPDLQPNNIFVSEKFDIVGIIDWQHSSVLPLFLAAGIPHHLQNYHDEESLRFVPPILPENLDNMNERERAVSLEQFRRRQLHFYYLGFTKRFNKPHFHALAQEDTRLLKRKTFIHAGDPWEGNNIPLKADLIHITRFWGDFSKTRDGTVPPCPISFDTAEAEECLRIEKSQEETDTQLDQIRGMLGIGLDGWTSHKEYENAVAQARYIKDVALGYLETEAEKEMVSRHWPFDDHDEDE</sequence>
<feature type="domain" description="Aminoglycoside phosphotransferase" evidence="1">
    <location>
        <begin position="91"/>
        <end position="360"/>
    </location>
</feature>
<organism evidence="2 3">
    <name type="scientific">Monascus purpureus</name>
    <name type="common">Red mold</name>
    <name type="synonym">Monascus anka</name>
    <dbReference type="NCBI Taxonomy" id="5098"/>
    <lineage>
        <taxon>Eukaryota</taxon>
        <taxon>Fungi</taxon>
        <taxon>Dikarya</taxon>
        <taxon>Ascomycota</taxon>
        <taxon>Pezizomycotina</taxon>
        <taxon>Eurotiomycetes</taxon>
        <taxon>Eurotiomycetidae</taxon>
        <taxon>Eurotiales</taxon>
        <taxon>Aspergillaceae</taxon>
        <taxon>Monascus</taxon>
    </lineage>
</organism>
<protein>
    <recommendedName>
        <fullName evidence="1">Aminoglycoside phosphotransferase domain-containing protein</fullName>
    </recommendedName>
</protein>
<dbReference type="InterPro" id="IPR002575">
    <property type="entry name" value="Aminoglycoside_PTrfase"/>
</dbReference>
<dbReference type="Pfam" id="PF01636">
    <property type="entry name" value="APH"/>
    <property type="match status" value="1"/>
</dbReference>
<accession>A0A507R0B9</accession>
<dbReference type="InterPro" id="IPR051035">
    <property type="entry name" value="Mito_inheritance_9"/>
</dbReference>
<dbReference type="PANTHER" id="PTHR36091">
    <property type="entry name" value="ALTERED INHERITANCE OF MITOCHONDRIA PROTEIN 9, MITOCHONDRIAL"/>
    <property type="match status" value="1"/>
</dbReference>
<keyword evidence="3" id="KW-1185">Reference proteome</keyword>
<evidence type="ECO:0000313" key="2">
    <source>
        <dbReference type="EMBL" id="TQB75807.1"/>
    </source>
</evidence>
<gene>
    <name evidence="2" type="ORF">MPDQ_001771</name>
</gene>
<dbReference type="GO" id="GO:0005739">
    <property type="term" value="C:mitochondrion"/>
    <property type="evidence" value="ECO:0007669"/>
    <property type="project" value="TreeGrafter"/>
</dbReference>
<dbReference type="EMBL" id="VIFY01000015">
    <property type="protein sequence ID" value="TQB75807.1"/>
    <property type="molecule type" value="Genomic_DNA"/>
</dbReference>
<evidence type="ECO:0000259" key="1">
    <source>
        <dbReference type="Pfam" id="PF01636"/>
    </source>
</evidence>
<dbReference type="STRING" id="5098.A0A507R0B9"/>
<name>A0A507R0B9_MONPU</name>